<dbReference type="Pfam" id="PF13692">
    <property type="entry name" value="Glyco_trans_1_4"/>
    <property type="match status" value="1"/>
</dbReference>
<dbReference type="HOGENOM" id="CLU_028014_5_0_10"/>
<dbReference type="GO" id="GO:0009103">
    <property type="term" value="P:lipopolysaccharide biosynthetic process"/>
    <property type="evidence" value="ECO:0007669"/>
    <property type="project" value="TreeGrafter"/>
</dbReference>
<evidence type="ECO:0000313" key="2">
    <source>
        <dbReference type="EMBL" id="EEI92627.1"/>
    </source>
</evidence>
<evidence type="ECO:0000313" key="3">
    <source>
        <dbReference type="Proteomes" id="UP000006241"/>
    </source>
</evidence>
<name>C2FWL3_SPHSI</name>
<dbReference type="Gene3D" id="3.40.50.2000">
    <property type="entry name" value="Glycogen Phosphorylase B"/>
    <property type="match status" value="1"/>
</dbReference>
<gene>
    <name evidence="2" type="ORF">HMPREF0765_1719</name>
</gene>
<dbReference type="PANTHER" id="PTHR46401">
    <property type="entry name" value="GLYCOSYLTRANSFERASE WBBK-RELATED"/>
    <property type="match status" value="1"/>
</dbReference>
<organism evidence="2 3">
    <name type="scientific">Sphingobacterium spiritivorum ATCC 33300</name>
    <dbReference type="NCBI Taxonomy" id="525372"/>
    <lineage>
        <taxon>Bacteria</taxon>
        <taxon>Pseudomonadati</taxon>
        <taxon>Bacteroidota</taxon>
        <taxon>Sphingobacteriia</taxon>
        <taxon>Sphingobacteriales</taxon>
        <taxon>Sphingobacteriaceae</taxon>
        <taxon>Sphingobacterium</taxon>
    </lineage>
</organism>
<keyword evidence="2" id="KW-0328">Glycosyltransferase</keyword>
<dbReference type="PANTHER" id="PTHR46401:SF2">
    <property type="entry name" value="GLYCOSYLTRANSFERASE WBBK-RELATED"/>
    <property type="match status" value="1"/>
</dbReference>
<accession>C2FWL3</accession>
<comment type="caution">
    <text evidence="2">The sequence shown here is derived from an EMBL/GenBank/DDBJ whole genome shotgun (WGS) entry which is preliminary data.</text>
</comment>
<dbReference type="SUPFAM" id="SSF53756">
    <property type="entry name" value="UDP-Glycosyltransferase/glycogen phosphorylase"/>
    <property type="match status" value="1"/>
</dbReference>
<reference evidence="2 3" key="1">
    <citation type="submission" date="2009-01" db="EMBL/GenBank/DDBJ databases">
        <authorList>
            <person name="Qin X."/>
            <person name="Bachman B."/>
            <person name="Battles P."/>
            <person name="Bell A."/>
            <person name="Bess C."/>
            <person name="Bickham C."/>
            <person name="Chaboub L."/>
            <person name="Chen D."/>
            <person name="Coyle M."/>
            <person name="Deiros D.R."/>
            <person name="Dinh H."/>
            <person name="Forbes L."/>
            <person name="Fowler G."/>
            <person name="Francisco L."/>
            <person name="Fu Q."/>
            <person name="Gubbala S."/>
            <person name="Hale W."/>
            <person name="Han Y."/>
            <person name="Hemphill L."/>
            <person name="Highlander S.K."/>
            <person name="Hirani K."/>
            <person name="Hogues M."/>
            <person name="Jackson L."/>
            <person name="Jakkamsetti A."/>
            <person name="Javaid M."/>
            <person name="Jiang H."/>
            <person name="Korchina V."/>
            <person name="Kovar C."/>
            <person name="Lara F."/>
            <person name="Lee S."/>
            <person name="Mata R."/>
            <person name="Mathew T."/>
            <person name="Moen C."/>
            <person name="Morales K."/>
            <person name="Munidasa M."/>
            <person name="Nazareth L."/>
            <person name="Ngo R."/>
            <person name="Nguyen L."/>
            <person name="Okwuonu G."/>
            <person name="Ongeri F."/>
            <person name="Patil S."/>
            <person name="Petrosino J."/>
            <person name="Pham C."/>
            <person name="Pham P."/>
            <person name="Pu L.-L."/>
            <person name="Puazo M."/>
            <person name="Raj R."/>
            <person name="Reid J."/>
            <person name="Rouhana J."/>
            <person name="Saada N."/>
            <person name="Shang Y."/>
            <person name="Simmons D."/>
            <person name="Thornton R."/>
            <person name="Warren J."/>
            <person name="Weissenberger G."/>
            <person name="Zhang J."/>
            <person name="Zhang L."/>
            <person name="Zhou C."/>
            <person name="Zhu D."/>
            <person name="Muzny D."/>
            <person name="Worley K."/>
            <person name="Gibbs R."/>
        </authorList>
    </citation>
    <scope>NUCLEOTIDE SEQUENCE [LARGE SCALE GENOMIC DNA]</scope>
    <source>
        <strain evidence="2 3">ATCC 33300</strain>
    </source>
</reference>
<dbReference type="EC" id="2.4.-.-" evidence="2"/>
<dbReference type="AlphaFoldDB" id="C2FWL3"/>
<evidence type="ECO:0000256" key="1">
    <source>
        <dbReference type="ARBA" id="ARBA00022679"/>
    </source>
</evidence>
<dbReference type="Proteomes" id="UP000006241">
    <property type="component" value="Unassembled WGS sequence"/>
</dbReference>
<sequence length="386" mass="45231">MFHKKILYFMPENPFSSEAGNLTRCRQILSYFEQRKEKMQVDFISFINWNEESIIKFKNHYPNIKLRIVPFKMKKGNIIQYFLNDKLQKEINNMLKDSDIDRVSPYFKRQLKRIIAEERYDTVIISYAEYGNVIDKDIKAYSIIDTHDFITLQHIAKESKSKSSKMGSRLESEMKILKKFDEIWTYSVEEQFIYEQFTKKKVSLLPISFDSNKSNIVLKDRVYDILYVASDNFHNIRSMEWFQESVLPLIGQFKIGIVGKIGRVVKDADNIVKLGMVDDLEKVYQNAKICICPMLSGTGIKIKVLEALSYGLPVVTNRRGIDGLINKSQNGCLVAQDPAEFASRIIQLLTDHQYYEKISDEGDNYFRNNHSRKREVEILDRIMLNN</sequence>
<keyword evidence="1 2" id="KW-0808">Transferase</keyword>
<protein>
    <submittedName>
        <fullName evidence="2">Glycosyltransferase, group 1 family protein</fullName>
        <ecNumber evidence="2">2.4.-.-</ecNumber>
    </submittedName>
</protein>
<dbReference type="GO" id="GO:0016757">
    <property type="term" value="F:glycosyltransferase activity"/>
    <property type="evidence" value="ECO:0007669"/>
    <property type="project" value="UniProtKB-KW"/>
</dbReference>
<proteinExistence type="predicted"/>
<dbReference type="EMBL" id="ACHB01000041">
    <property type="protein sequence ID" value="EEI92627.1"/>
    <property type="molecule type" value="Genomic_DNA"/>
</dbReference>